<dbReference type="PaxDb" id="6945-B7P8P4"/>
<evidence type="ECO:0000256" key="1">
    <source>
        <dbReference type="SAM" id="MobiDB-lite"/>
    </source>
</evidence>
<dbReference type="EMBL" id="DS658583">
    <property type="protein sequence ID" value="EEC02966.1"/>
    <property type="molecule type" value="Genomic_DNA"/>
</dbReference>
<dbReference type="Proteomes" id="UP000001555">
    <property type="component" value="Unassembled WGS sequence"/>
</dbReference>
<evidence type="ECO:0000313" key="3">
    <source>
        <dbReference type="EnsemblMetazoa" id="ISCW016656-PA"/>
    </source>
</evidence>
<gene>
    <name evidence="2" type="ORF">IscW_ISCW016656</name>
</gene>
<dbReference type="HOGENOM" id="CLU_2186800_0_0_1"/>
<dbReference type="VEuPathDB" id="VectorBase:ISCI016656"/>
<dbReference type="EnsemblMetazoa" id="ISCW016656-RA">
    <property type="protein sequence ID" value="ISCW016656-PA"/>
    <property type="gene ID" value="ISCW016656"/>
</dbReference>
<dbReference type="VEuPathDB" id="VectorBase:ISCW016656"/>
<reference evidence="2 4" key="1">
    <citation type="submission" date="2008-03" db="EMBL/GenBank/DDBJ databases">
        <title>Annotation of Ixodes scapularis.</title>
        <authorList>
            <consortium name="Ixodes scapularis Genome Project Consortium"/>
            <person name="Caler E."/>
            <person name="Hannick L.I."/>
            <person name="Bidwell S."/>
            <person name="Joardar V."/>
            <person name="Thiagarajan M."/>
            <person name="Amedeo P."/>
            <person name="Galinsky K.J."/>
            <person name="Schobel S."/>
            <person name="Inman J."/>
            <person name="Hostetler J."/>
            <person name="Miller J."/>
            <person name="Hammond M."/>
            <person name="Megy K."/>
            <person name="Lawson D."/>
            <person name="Kodira C."/>
            <person name="Sutton G."/>
            <person name="Meyer J."/>
            <person name="Hill C.A."/>
            <person name="Birren B."/>
            <person name="Nene V."/>
            <person name="Collins F."/>
            <person name="Alarcon-Chaidez F."/>
            <person name="Wikel S."/>
            <person name="Strausberg R."/>
        </authorList>
    </citation>
    <scope>NUCLEOTIDE SEQUENCE [LARGE SCALE GENOMIC DNA]</scope>
    <source>
        <strain evidence="4">Wikel</strain>
        <strain evidence="2">Wikel colony</strain>
    </source>
</reference>
<organism>
    <name type="scientific">Ixodes scapularis</name>
    <name type="common">Black-legged tick</name>
    <name type="synonym">Deer tick</name>
    <dbReference type="NCBI Taxonomy" id="6945"/>
    <lineage>
        <taxon>Eukaryota</taxon>
        <taxon>Metazoa</taxon>
        <taxon>Ecdysozoa</taxon>
        <taxon>Arthropoda</taxon>
        <taxon>Chelicerata</taxon>
        <taxon>Arachnida</taxon>
        <taxon>Acari</taxon>
        <taxon>Parasitiformes</taxon>
        <taxon>Ixodida</taxon>
        <taxon>Ixodoidea</taxon>
        <taxon>Ixodidae</taxon>
        <taxon>Ixodinae</taxon>
        <taxon>Ixodes</taxon>
    </lineage>
</organism>
<name>B7P8P4_IXOSC</name>
<dbReference type="InParanoid" id="B7P8P4"/>
<feature type="region of interest" description="Disordered" evidence="1">
    <location>
        <begin position="75"/>
        <end position="109"/>
    </location>
</feature>
<protein>
    <submittedName>
        <fullName evidence="2 3">Uncharacterized protein</fullName>
    </submittedName>
</protein>
<evidence type="ECO:0000313" key="4">
    <source>
        <dbReference type="Proteomes" id="UP000001555"/>
    </source>
</evidence>
<dbReference type="EMBL" id="ABJB010643509">
    <property type="status" value="NOT_ANNOTATED_CDS"/>
    <property type="molecule type" value="Genomic_DNA"/>
</dbReference>
<reference evidence="3" key="2">
    <citation type="submission" date="2020-05" db="UniProtKB">
        <authorList>
            <consortium name="EnsemblMetazoa"/>
        </authorList>
    </citation>
    <scope>IDENTIFICATION</scope>
    <source>
        <strain evidence="3">wikel</strain>
    </source>
</reference>
<accession>B7P8P4</accession>
<proteinExistence type="predicted"/>
<sequence>MPSRFNKRSVVPRFTSKSDRRWRYDPTLPTEHRQKCIVAAVVFASLPSPARPNHAKKSAGSRRAIGFVGDSERTKAKRAVRLVPSHRGIGSGRTRDGLGQQHSYPFGPR</sequence>
<keyword evidence="4" id="KW-1185">Reference proteome</keyword>
<dbReference type="AlphaFoldDB" id="B7P8P4"/>
<evidence type="ECO:0000313" key="2">
    <source>
        <dbReference type="EMBL" id="EEC02966.1"/>
    </source>
</evidence>